<proteinExistence type="predicted"/>
<keyword evidence="2" id="KW-0539">Nucleus</keyword>
<dbReference type="InterPro" id="IPR014810">
    <property type="entry name" value="Fcf2_C"/>
</dbReference>
<evidence type="ECO:0000256" key="2">
    <source>
        <dbReference type="ARBA" id="ARBA00023242"/>
    </source>
</evidence>
<organism evidence="5 6">
    <name type="scientific">Meloidogyne floridensis</name>
    <dbReference type="NCBI Taxonomy" id="298350"/>
    <lineage>
        <taxon>Eukaryota</taxon>
        <taxon>Metazoa</taxon>
        <taxon>Ecdysozoa</taxon>
        <taxon>Nematoda</taxon>
        <taxon>Chromadorea</taxon>
        <taxon>Rhabditida</taxon>
        <taxon>Tylenchina</taxon>
        <taxon>Tylenchomorpha</taxon>
        <taxon>Tylenchoidea</taxon>
        <taxon>Meloidogynidae</taxon>
        <taxon>Meloidogyninae</taxon>
        <taxon>Meloidogyne</taxon>
    </lineage>
</organism>
<dbReference type="GO" id="GO:0005730">
    <property type="term" value="C:nucleolus"/>
    <property type="evidence" value="ECO:0007669"/>
    <property type="project" value="UniProtKB-SubCell"/>
</dbReference>
<feature type="domain" description="Fcf2 pre-rRNA processing C-terminal" evidence="4">
    <location>
        <begin position="70"/>
        <end position="162"/>
    </location>
</feature>
<feature type="region of interest" description="Disordered" evidence="3">
    <location>
        <begin position="52"/>
        <end position="77"/>
    </location>
</feature>
<comment type="subcellular location">
    <subcellularLocation>
        <location evidence="1">Nucleus</location>
        <location evidence="1">Nucleolus</location>
    </subcellularLocation>
</comment>
<dbReference type="AlphaFoldDB" id="A0A915NI96"/>
<evidence type="ECO:0000259" key="4">
    <source>
        <dbReference type="Pfam" id="PF08698"/>
    </source>
</evidence>
<evidence type="ECO:0000256" key="1">
    <source>
        <dbReference type="ARBA" id="ARBA00004604"/>
    </source>
</evidence>
<dbReference type="WBParaSite" id="scf7180000418925.g3117">
    <property type="protein sequence ID" value="scf7180000418925.g3117"/>
    <property type="gene ID" value="scf7180000418925.g3117"/>
</dbReference>
<dbReference type="Proteomes" id="UP000887560">
    <property type="component" value="Unplaced"/>
</dbReference>
<evidence type="ECO:0000313" key="6">
    <source>
        <dbReference type="WBParaSite" id="scf7180000418925.g3117"/>
    </source>
</evidence>
<protein>
    <submittedName>
        <fullName evidence="6">Fcf2 pre-rRNA processing C-terminal domain-containing protein</fullName>
    </submittedName>
</protein>
<dbReference type="SMART" id="SM00289">
    <property type="entry name" value="WR1"/>
    <property type="match status" value="4"/>
</dbReference>
<name>A0A915NI96_9BILA</name>
<feature type="compositionally biased region" description="Basic and acidic residues" evidence="3">
    <location>
        <begin position="52"/>
        <end position="62"/>
    </location>
</feature>
<dbReference type="PANTHER" id="PTHR21686">
    <property type="entry name" value="DEOXYNUCLEOTIDYLTRANSFERASE TERMINAL-INTERACTING PROTEIN 2"/>
    <property type="match status" value="1"/>
</dbReference>
<dbReference type="InterPro" id="IPR006150">
    <property type="entry name" value="Cys_repeat_1"/>
</dbReference>
<reference evidence="6" key="1">
    <citation type="submission" date="2022-11" db="UniProtKB">
        <authorList>
            <consortium name="WormBaseParasite"/>
        </authorList>
    </citation>
    <scope>IDENTIFICATION</scope>
</reference>
<dbReference type="PANTHER" id="PTHR21686:SF12">
    <property type="entry name" value="DEOXYNUCLEOTIDYLTRANSFERASE TERMINAL-INTERACTING PROTEIN 2"/>
    <property type="match status" value="1"/>
</dbReference>
<evidence type="ECO:0000256" key="3">
    <source>
        <dbReference type="SAM" id="MobiDB-lite"/>
    </source>
</evidence>
<dbReference type="GO" id="GO:0003723">
    <property type="term" value="F:RNA binding"/>
    <property type="evidence" value="ECO:0007669"/>
    <property type="project" value="TreeGrafter"/>
</dbReference>
<keyword evidence="5" id="KW-1185">Reference proteome</keyword>
<dbReference type="GO" id="GO:0006396">
    <property type="term" value="P:RNA processing"/>
    <property type="evidence" value="ECO:0007669"/>
    <property type="project" value="TreeGrafter"/>
</dbReference>
<accession>A0A915NI96</accession>
<dbReference type="InterPro" id="IPR039883">
    <property type="entry name" value="Fcf2/DNTTIP2"/>
</dbReference>
<sequence>MGIDEIKKEEENIVKVERKSVLDGFNPDDPEIKKLLEKATLTEDYDSKPLDEVLKRSKTQEKKIRKSQNSKTAGESWFGLPASEMDEEKRRDLELIQMRNILDPKQHYKKSDRNVLPKYFQIGQIVESSADFYSGRLNKKQRKNTLAEELMNDHEIIAKNKKHYAKIIQKREATKACQVCRNGGRSLNLPCTSPIQCVIYYTQGATECIDSQCCTAISSLETLNVQPSIHFEQQNGQQNNYLIEEQTEGYCPNNERSKIRCSAAGQCSPSQECLNGICCPQNANNYLEACGGQIAIERCDSGTCSNGLVCTASRYCCQCKVGRSAGYCNMGACQPGYQCQNGYCCPSCPDNTMTFGVCTAGDSTNYNLQYSNGQRQLGCPIGYKCLTGDICCKQ</sequence>
<dbReference type="Pfam" id="PF08698">
    <property type="entry name" value="Fcf2"/>
    <property type="match status" value="1"/>
</dbReference>
<evidence type="ECO:0000313" key="5">
    <source>
        <dbReference type="Proteomes" id="UP000887560"/>
    </source>
</evidence>